<proteinExistence type="predicted"/>
<feature type="domain" description="Mannosyl-glycoprotein endo-beta-N-acetylglucosamidase-like" evidence="2">
    <location>
        <begin position="2"/>
        <end position="167"/>
    </location>
</feature>
<dbReference type="PANTHER" id="PTHR33308">
    <property type="entry name" value="PEPTIDOGLYCAN HYDROLASE FLGJ"/>
    <property type="match status" value="1"/>
</dbReference>
<keyword evidence="1 3" id="KW-0378">Hydrolase</keyword>
<dbReference type="EMBL" id="JBHUOZ010000003">
    <property type="protein sequence ID" value="MFD2922032.1"/>
    <property type="molecule type" value="Genomic_DNA"/>
</dbReference>
<dbReference type="InterPro" id="IPR051056">
    <property type="entry name" value="Glycosyl_Hydrolase_73"/>
</dbReference>
<reference evidence="4" key="1">
    <citation type="journal article" date="2019" name="Int. J. Syst. Evol. Microbiol.">
        <title>The Global Catalogue of Microorganisms (GCM) 10K type strain sequencing project: providing services to taxonomists for standard genome sequencing and annotation.</title>
        <authorList>
            <consortium name="The Broad Institute Genomics Platform"/>
            <consortium name="The Broad Institute Genome Sequencing Center for Infectious Disease"/>
            <person name="Wu L."/>
            <person name="Ma J."/>
        </authorList>
    </citation>
    <scope>NUCLEOTIDE SEQUENCE [LARGE SCALE GENOMIC DNA]</scope>
    <source>
        <strain evidence="4">KCTC 23299</strain>
    </source>
</reference>
<dbReference type="PANTHER" id="PTHR33308:SF9">
    <property type="entry name" value="PEPTIDOGLYCAN HYDROLASE FLGJ"/>
    <property type="match status" value="1"/>
</dbReference>
<dbReference type="Proteomes" id="UP001597511">
    <property type="component" value="Unassembled WGS sequence"/>
</dbReference>
<dbReference type="GO" id="GO:0016787">
    <property type="term" value="F:hydrolase activity"/>
    <property type="evidence" value="ECO:0007669"/>
    <property type="project" value="UniProtKB-KW"/>
</dbReference>
<sequence>MTKQDFVNSFKPFAIQTQEKTGIDARFILAQAALESGWGKVSPGNMFFGVKDTDGINGNEQLLTTTEYSRSANLKFPVILSVTPVIRNGQKWFKYKVKDYFRKFDTPEQSFTHHANFFLVNKRYANALKVKENPYDFADEVAKAGYATDPDYSKTLRKLIKSIDQYF</sequence>
<accession>A0ABW6AB68</accession>
<evidence type="ECO:0000256" key="1">
    <source>
        <dbReference type="ARBA" id="ARBA00022801"/>
    </source>
</evidence>
<name>A0ABW6AB68_9BACT</name>
<dbReference type="InterPro" id="IPR002901">
    <property type="entry name" value="MGlyc_endo_b_GlcNAc-like_dom"/>
</dbReference>
<evidence type="ECO:0000259" key="2">
    <source>
        <dbReference type="SMART" id="SM00047"/>
    </source>
</evidence>
<dbReference type="RefSeq" id="WP_386103344.1">
    <property type="nucleotide sequence ID" value="NZ_JBHUOZ010000003.1"/>
</dbReference>
<evidence type="ECO:0000313" key="4">
    <source>
        <dbReference type="Proteomes" id="UP001597511"/>
    </source>
</evidence>
<organism evidence="3 4">
    <name type="scientific">Terrimonas rubra</name>
    <dbReference type="NCBI Taxonomy" id="1035890"/>
    <lineage>
        <taxon>Bacteria</taxon>
        <taxon>Pseudomonadati</taxon>
        <taxon>Bacteroidota</taxon>
        <taxon>Chitinophagia</taxon>
        <taxon>Chitinophagales</taxon>
        <taxon>Chitinophagaceae</taxon>
        <taxon>Terrimonas</taxon>
    </lineage>
</organism>
<dbReference type="Pfam" id="PF01832">
    <property type="entry name" value="Glucosaminidase"/>
    <property type="match status" value="1"/>
</dbReference>
<dbReference type="SMART" id="SM00047">
    <property type="entry name" value="LYZ2"/>
    <property type="match status" value="1"/>
</dbReference>
<evidence type="ECO:0000313" key="3">
    <source>
        <dbReference type="EMBL" id="MFD2922032.1"/>
    </source>
</evidence>
<dbReference type="Gene3D" id="1.10.530.10">
    <property type="match status" value="1"/>
</dbReference>
<comment type="caution">
    <text evidence="3">The sequence shown here is derived from an EMBL/GenBank/DDBJ whole genome shotgun (WGS) entry which is preliminary data.</text>
</comment>
<gene>
    <name evidence="3" type="ORF">ACFS6H_20090</name>
</gene>
<protein>
    <submittedName>
        <fullName evidence="3">Glycoside hydrolase family 73 protein</fullName>
    </submittedName>
</protein>
<keyword evidence="4" id="KW-1185">Reference proteome</keyword>